<accession>G2FH07</accession>
<gene>
    <name evidence="1" type="ORF">TevJSym_as00700</name>
</gene>
<dbReference type="AlphaFoldDB" id="G2FH07"/>
<comment type="caution">
    <text evidence="1">The sequence shown here is derived from an EMBL/GenBank/DDBJ whole genome shotgun (WGS) entry which is preliminary data.</text>
</comment>
<dbReference type="Proteomes" id="UP000005167">
    <property type="component" value="Unassembled WGS sequence"/>
</dbReference>
<reference evidence="1 2" key="1">
    <citation type="journal article" date="2011" name="ISME J.">
        <title>The endosymbionts of the deep-sea tubeworms Riftia pachyptila and Tevnia jerichonana share an identical physiology as revealed by proteogenomic analyses.</title>
        <authorList>
            <person name="Gardebrecht A."/>
            <person name="Markert S."/>
            <person name="Felbeck H."/>
            <person name="Thuermer A."/>
            <person name="Albrecht D."/>
            <person name="Wollherr A."/>
            <person name="Kabisch J."/>
            <person name="Lehmann R."/>
            <person name="Daniel R."/>
            <person name="Liesegang H."/>
            <person name="Hecker M."/>
            <person name="Sievert S.M."/>
            <person name="Schweder T."/>
        </authorList>
    </citation>
    <scope>NUCLEOTIDE SEQUENCE [LARGE SCALE GENOMIC DNA]</scope>
</reference>
<proteinExistence type="predicted"/>
<evidence type="ECO:0000313" key="2">
    <source>
        <dbReference type="Proteomes" id="UP000005167"/>
    </source>
</evidence>
<dbReference type="EMBL" id="AFZB01000019">
    <property type="protein sequence ID" value="EGW53976.1"/>
    <property type="molecule type" value="Genomic_DNA"/>
</dbReference>
<organism evidence="1 2">
    <name type="scientific">endosymbiont of Tevnia jerichonana</name>
    <name type="common">vent Tica</name>
    <dbReference type="NCBI Taxonomy" id="1049564"/>
    <lineage>
        <taxon>Bacteria</taxon>
        <taxon>Pseudomonadati</taxon>
        <taxon>Pseudomonadota</taxon>
        <taxon>Gammaproteobacteria</taxon>
        <taxon>sulfur-oxidizing symbionts</taxon>
    </lineage>
</organism>
<sequence length="39" mass="4368">MLPFYKKGRMLPEFKSISLTNTGVTRIPFENGTLAQPSP</sequence>
<name>G2FH07_9GAMM</name>
<evidence type="ECO:0000313" key="1">
    <source>
        <dbReference type="EMBL" id="EGW53976.1"/>
    </source>
</evidence>
<protein>
    <submittedName>
        <fullName evidence="1">Uncharacterized protein</fullName>
    </submittedName>
</protein>
<keyword evidence="2" id="KW-1185">Reference proteome</keyword>